<dbReference type="NCBIfam" id="NF009503">
    <property type="entry name" value="PRK12863.1-3"/>
    <property type="match status" value="1"/>
</dbReference>
<proteinExistence type="inferred from homology"/>
<dbReference type="AlphaFoldDB" id="A0A4R5MGH7"/>
<dbReference type="EMBL" id="SMRP01000001">
    <property type="protein sequence ID" value="TDG26177.1"/>
    <property type="molecule type" value="Genomic_DNA"/>
</dbReference>
<reference evidence="3 4" key="1">
    <citation type="submission" date="2019-03" db="EMBL/GenBank/DDBJ databases">
        <title>Paraburkholderia sp. 4M-K11, isolated from subtropical forest soil.</title>
        <authorList>
            <person name="Gao Z.-H."/>
            <person name="Qiu L.-H."/>
        </authorList>
    </citation>
    <scope>NUCLEOTIDE SEQUENCE [LARGE SCALE GENOMIC DNA]</scope>
    <source>
        <strain evidence="3 4">4M-K11</strain>
    </source>
</reference>
<dbReference type="RefSeq" id="WP_133193228.1">
    <property type="nucleotide sequence ID" value="NZ_JBHUCW010000001.1"/>
</dbReference>
<accession>A0A4R5MGH7</accession>
<feature type="domain" description="YCII-related" evidence="2">
    <location>
        <begin position="1"/>
        <end position="88"/>
    </location>
</feature>
<dbReference type="InterPro" id="IPR005545">
    <property type="entry name" value="YCII"/>
</dbReference>
<dbReference type="Gene3D" id="3.30.70.1060">
    <property type="entry name" value="Dimeric alpha+beta barrel"/>
    <property type="match status" value="1"/>
</dbReference>
<evidence type="ECO:0000256" key="1">
    <source>
        <dbReference type="ARBA" id="ARBA00007689"/>
    </source>
</evidence>
<protein>
    <submittedName>
        <fullName evidence="3">YciI family protein</fullName>
    </submittedName>
</protein>
<comment type="caution">
    <text evidence="3">The sequence shown here is derived from an EMBL/GenBank/DDBJ whole genome shotgun (WGS) entry which is preliminary data.</text>
</comment>
<dbReference type="OrthoDB" id="9797014at2"/>
<dbReference type="Pfam" id="PF03795">
    <property type="entry name" value="YCII"/>
    <property type="match status" value="1"/>
</dbReference>
<dbReference type="InterPro" id="IPR051807">
    <property type="entry name" value="Sec-metab_biosynth-assoc"/>
</dbReference>
<dbReference type="PANTHER" id="PTHR33606:SF3">
    <property type="entry name" value="PROTEIN YCII"/>
    <property type="match status" value="1"/>
</dbReference>
<dbReference type="SUPFAM" id="SSF54909">
    <property type="entry name" value="Dimeric alpha+beta barrel"/>
    <property type="match status" value="1"/>
</dbReference>
<name>A0A4R5MGH7_9BURK</name>
<gene>
    <name evidence="3" type="ORF">EYW47_02140</name>
</gene>
<organism evidence="3 4">
    <name type="scientific">Paraburkholderia silviterrae</name>
    <dbReference type="NCBI Taxonomy" id="2528715"/>
    <lineage>
        <taxon>Bacteria</taxon>
        <taxon>Pseudomonadati</taxon>
        <taxon>Pseudomonadota</taxon>
        <taxon>Betaproteobacteria</taxon>
        <taxon>Burkholderiales</taxon>
        <taxon>Burkholderiaceae</taxon>
        <taxon>Paraburkholderia</taxon>
    </lineage>
</organism>
<dbReference type="InterPro" id="IPR011008">
    <property type="entry name" value="Dimeric_a/b-barrel"/>
</dbReference>
<dbReference type="PANTHER" id="PTHR33606">
    <property type="entry name" value="PROTEIN YCII"/>
    <property type="match status" value="1"/>
</dbReference>
<evidence type="ECO:0000259" key="2">
    <source>
        <dbReference type="Pfam" id="PF03795"/>
    </source>
</evidence>
<sequence length="98" mass="10791">MPFLIETFDKQDHAHVRANERAAHLAFLAKHAPLLLACGAKLNDDGSSAGGGVYIVDLDTREAAERFIAEDPFSLAGLFERVSIVRWRKAYVDGACYL</sequence>
<evidence type="ECO:0000313" key="4">
    <source>
        <dbReference type="Proteomes" id="UP000295722"/>
    </source>
</evidence>
<keyword evidence="4" id="KW-1185">Reference proteome</keyword>
<dbReference type="Proteomes" id="UP000295722">
    <property type="component" value="Unassembled WGS sequence"/>
</dbReference>
<evidence type="ECO:0000313" key="3">
    <source>
        <dbReference type="EMBL" id="TDG26177.1"/>
    </source>
</evidence>
<comment type="similarity">
    <text evidence="1">Belongs to the YciI family.</text>
</comment>